<protein>
    <submittedName>
        <fullName evidence="9">S8 family serine peptidase</fullName>
    </submittedName>
</protein>
<evidence type="ECO:0000256" key="4">
    <source>
        <dbReference type="ARBA" id="ARBA00022825"/>
    </source>
</evidence>
<dbReference type="Proteomes" id="UP001299012">
    <property type="component" value="Unassembled WGS sequence"/>
</dbReference>
<keyword evidence="10" id="KW-1185">Reference proteome</keyword>
<dbReference type="Gene3D" id="3.40.50.200">
    <property type="entry name" value="Peptidase S8/S53 domain"/>
    <property type="match status" value="1"/>
</dbReference>
<name>A0ABS9JE66_9ACTN</name>
<evidence type="ECO:0000256" key="2">
    <source>
        <dbReference type="ARBA" id="ARBA00022670"/>
    </source>
</evidence>
<dbReference type="InterPro" id="IPR036852">
    <property type="entry name" value="Peptidase_S8/S53_dom_sf"/>
</dbReference>
<comment type="similarity">
    <text evidence="1 5">Belongs to the peptidase S8 family.</text>
</comment>
<feature type="signal peptide" evidence="7">
    <location>
        <begin position="1"/>
        <end position="21"/>
    </location>
</feature>
<dbReference type="EMBL" id="JAKKZF010000031">
    <property type="protein sequence ID" value="MCG0063833.1"/>
    <property type="molecule type" value="Genomic_DNA"/>
</dbReference>
<dbReference type="PANTHER" id="PTHR43806">
    <property type="entry name" value="PEPTIDASE S8"/>
    <property type="match status" value="1"/>
</dbReference>
<keyword evidence="2 5" id="KW-0645">Protease</keyword>
<accession>A0ABS9JE66</accession>
<dbReference type="InterPro" id="IPR015500">
    <property type="entry name" value="Peptidase_S8_subtilisin-rel"/>
</dbReference>
<feature type="region of interest" description="Disordered" evidence="6">
    <location>
        <begin position="183"/>
        <end position="214"/>
    </location>
</feature>
<keyword evidence="3 5" id="KW-0378">Hydrolase</keyword>
<dbReference type="RefSeq" id="WP_086702112.1">
    <property type="nucleotide sequence ID" value="NZ_CBDRBY010000001.1"/>
</dbReference>
<dbReference type="InterPro" id="IPR000209">
    <property type="entry name" value="Peptidase_S8/S53_dom"/>
</dbReference>
<evidence type="ECO:0000256" key="3">
    <source>
        <dbReference type="ARBA" id="ARBA00022801"/>
    </source>
</evidence>
<dbReference type="PRINTS" id="PR00723">
    <property type="entry name" value="SUBTILISIN"/>
</dbReference>
<feature type="active site" description="Charge relay system" evidence="5">
    <location>
        <position position="217"/>
    </location>
</feature>
<dbReference type="PANTHER" id="PTHR43806:SF11">
    <property type="entry name" value="CEREVISIN-RELATED"/>
    <property type="match status" value="1"/>
</dbReference>
<evidence type="ECO:0000259" key="8">
    <source>
        <dbReference type="Pfam" id="PF00082"/>
    </source>
</evidence>
<evidence type="ECO:0000256" key="7">
    <source>
        <dbReference type="SAM" id="SignalP"/>
    </source>
</evidence>
<feature type="compositionally biased region" description="Basic and acidic residues" evidence="6">
    <location>
        <begin position="183"/>
        <end position="193"/>
    </location>
</feature>
<evidence type="ECO:0000313" key="10">
    <source>
        <dbReference type="Proteomes" id="UP001299012"/>
    </source>
</evidence>
<feature type="active site" description="Charge relay system" evidence="5">
    <location>
        <position position="157"/>
    </location>
</feature>
<dbReference type="PROSITE" id="PS00137">
    <property type="entry name" value="SUBTILASE_HIS"/>
    <property type="match status" value="1"/>
</dbReference>
<reference evidence="9 10" key="1">
    <citation type="submission" date="2022-01" db="EMBL/GenBank/DDBJ databases">
        <title>Draft Genome Sequences of Seven Type Strains of the Genus Streptomyces.</title>
        <authorList>
            <person name="Aziz S."/>
            <person name="Coretto E."/>
            <person name="Chronakova A."/>
            <person name="Sproer C."/>
            <person name="Huber K."/>
            <person name="Nouioui I."/>
            <person name="Gross H."/>
        </authorList>
    </citation>
    <scope>NUCLEOTIDE SEQUENCE [LARGE SCALE GENOMIC DNA]</scope>
    <source>
        <strain evidence="9 10">DSM 41685</strain>
    </source>
</reference>
<dbReference type="InterPro" id="IPR022398">
    <property type="entry name" value="Peptidase_S8_His-AS"/>
</dbReference>
<dbReference type="Pfam" id="PF00082">
    <property type="entry name" value="Peptidase_S8"/>
    <property type="match status" value="1"/>
</dbReference>
<sequence length="461" mass="47315">MLAAAVAALTVSGLLAPTVRAAPAAPEPSRPPHAQRLIVGYKSASPKARSDQAVKDALRRKTDGTALSFERRLATGAVLLRLREQTTAASLSAVTDELKGDPDVSYAEPDSVLQAAADPDDPAYRLQWDLWDGTAGMNVPPAWNRATGRGVTVAVIDTGYVTHTDLDSQIVDGYDFIADASNARDGDGRDSNYHDPGTWSAPGQCAPDSPGGPSVWHGTHVAGTVAAQTDNGIGVASTAHDAHVQPVRVLGACGGVKSDTAEAIIWAAGGSVPGVPDNETPAEVINLSLGEKAPCSATYQRAIDSAVGHGTTVVVAAGNANENAAAYAPANCDHVITVAAGDRNGHRARYSNWGRTVDITAPGGSGNGTVQDDILSTYNSGRTDPDRESYAWLKGTSMAAPHVSALAALLLQLRPSLTPAQVQRVITGTARPIAGCGQNCGAGLADAGAAVRALSARTRHG</sequence>
<keyword evidence="4 5" id="KW-0720">Serine protease</keyword>
<keyword evidence="7" id="KW-0732">Signal</keyword>
<organism evidence="9 10">
    <name type="scientific">Streptomyces tricolor</name>
    <dbReference type="NCBI Taxonomy" id="68277"/>
    <lineage>
        <taxon>Bacteria</taxon>
        <taxon>Bacillati</taxon>
        <taxon>Actinomycetota</taxon>
        <taxon>Actinomycetes</taxon>
        <taxon>Kitasatosporales</taxon>
        <taxon>Streptomycetaceae</taxon>
        <taxon>Streptomyces</taxon>
        <taxon>Streptomyces violaceoruber group</taxon>
    </lineage>
</organism>
<dbReference type="SUPFAM" id="SSF52743">
    <property type="entry name" value="Subtilisin-like"/>
    <property type="match status" value="1"/>
</dbReference>
<feature type="active site" description="Charge relay system" evidence="5">
    <location>
        <position position="397"/>
    </location>
</feature>
<evidence type="ECO:0000256" key="5">
    <source>
        <dbReference type="PROSITE-ProRule" id="PRU01240"/>
    </source>
</evidence>
<feature type="domain" description="Peptidase S8/S53" evidence="8">
    <location>
        <begin position="148"/>
        <end position="443"/>
    </location>
</feature>
<evidence type="ECO:0000313" key="9">
    <source>
        <dbReference type="EMBL" id="MCG0063833.1"/>
    </source>
</evidence>
<dbReference type="PROSITE" id="PS00138">
    <property type="entry name" value="SUBTILASE_SER"/>
    <property type="match status" value="1"/>
</dbReference>
<dbReference type="InterPro" id="IPR050131">
    <property type="entry name" value="Peptidase_S8_subtilisin-like"/>
</dbReference>
<feature type="chain" id="PRO_5047331803" evidence="7">
    <location>
        <begin position="22"/>
        <end position="461"/>
    </location>
</feature>
<dbReference type="InterPro" id="IPR023828">
    <property type="entry name" value="Peptidase_S8_Ser-AS"/>
</dbReference>
<gene>
    <name evidence="9" type="ORF">L0F81_11165</name>
</gene>
<evidence type="ECO:0000256" key="6">
    <source>
        <dbReference type="SAM" id="MobiDB-lite"/>
    </source>
</evidence>
<comment type="caution">
    <text evidence="9">The sequence shown here is derived from an EMBL/GenBank/DDBJ whole genome shotgun (WGS) entry which is preliminary data.</text>
</comment>
<dbReference type="PROSITE" id="PS51892">
    <property type="entry name" value="SUBTILASE"/>
    <property type="match status" value="1"/>
</dbReference>
<proteinExistence type="inferred from homology"/>
<evidence type="ECO:0000256" key="1">
    <source>
        <dbReference type="ARBA" id="ARBA00011073"/>
    </source>
</evidence>